<protein>
    <submittedName>
        <fullName evidence="8">Uncharacterized protein</fullName>
    </submittedName>
</protein>
<evidence type="ECO:0000313" key="8">
    <source>
        <dbReference type="EMBL" id="QIK37771.1"/>
    </source>
</evidence>
<feature type="transmembrane region" description="Helical" evidence="7">
    <location>
        <begin position="32"/>
        <end position="53"/>
    </location>
</feature>
<keyword evidence="6 7" id="KW-0472">Membrane</keyword>
<keyword evidence="9" id="KW-1185">Reference proteome</keyword>
<dbReference type="Pfam" id="PF01311">
    <property type="entry name" value="Bac_export_1"/>
    <property type="match status" value="1"/>
</dbReference>
<dbReference type="KEGG" id="cjap:GWK36_06985"/>
<sequence>MALTVLLAAPVIIAMFLSEFALAMISRFAPQMNVFVLAMPVKSGVGMLILLTLPGADPPADSLHRLIPVLC</sequence>
<keyword evidence="5 7" id="KW-1133">Transmembrane helix</keyword>
<accession>A0A6G7VCM5</accession>
<dbReference type="GO" id="GO:0006605">
    <property type="term" value="P:protein targeting"/>
    <property type="evidence" value="ECO:0007669"/>
    <property type="project" value="InterPro"/>
</dbReference>
<dbReference type="PANTHER" id="PTHR30065:SF1">
    <property type="entry name" value="SURFACE PRESENTATION OF ANTIGENS PROTEIN SPAR"/>
    <property type="match status" value="1"/>
</dbReference>
<evidence type="ECO:0000256" key="6">
    <source>
        <dbReference type="ARBA" id="ARBA00023136"/>
    </source>
</evidence>
<dbReference type="EMBL" id="CP048029">
    <property type="protein sequence ID" value="QIK37771.1"/>
    <property type="molecule type" value="Genomic_DNA"/>
</dbReference>
<dbReference type="PANTHER" id="PTHR30065">
    <property type="entry name" value="FLAGELLAR BIOSYNTHETIC PROTEIN FLIR"/>
    <property type="match status" value="1"/>
</dbReference>
<evidence type="ECO:0000256" key="3">
    <source>
        <dbReference type="ARBA" id="ARBA00022475"/>
    </source>
</evidence>
<organism evidence="8 9">
    <name type="scientific">Caldichromatium japonicum</name>
    <dbReference type="NCBI Taxonomy" id="2699430"/>
    <lineage>
        <taxon>Bacteria</taxon>
        <taxon>Pseudomonadati</taxon>
        <taxon>Pseudomonadota</taxon>
        <taxon>Gammaproteobacteria</taxon>
        <taxon>Chromatiales</taxon>
        <taxon>Chromatiaceae</taxon>
        <taxon>Caldichromatium</taxon>
    </lineage>
</organism>
<dbReference type="AlphaFoldDB" id="A0A6G7VCM5"/>
<dbReference type="InterPro" id="IPR002010">
    <property type="entry name" value="T3SS_IM_R"/>
</dbReference>
<dbReference type="PRINTS" id="PR00953">
    <property type="entry name" value="TYPE3IMRPROT"/>
</dbReference>
<comment type="similarity">
    <text evidence="2">Belongs to the FliR/MopE/SpaR family.</text>
</comment>
<evidence type="ECO:0000256" key="4">
    <source>
        <dbReference type="ARBA" id="ARBA00022692"/>
    </source>
</evidence>
<dbReference type="RefSeq" id="WP_166270533.1">
    <property type="nucleotide sequence ID" value="NZ_CP048029.1"/>
</dbReference>
<evidence type="ECO:0000256" key="1">
    <source>
        <dbReference type="ARBA" id="ARBA00004651"/>
    </source>
</evidence>
<gene>
    <name evidence="8" type="ORF">GWK36_06985</name>
</gene>
<comment type="subcellular location">
    <subcellularLocation>
        <location evidence="1">Cell membrane</location>
        <topology evidence="1">Multi-pass membrane protein</topology>
    </subcellularLocation>
</comment>
<dbReference type="Proteomes" id="UP000502699">
    <property type="component" value="Chromosome"/>
</dbReference>
<evidence type="ECO:0000256" key="7">
    <source>
        <dbReference type="SAM" id="Phobius"/>
    </source>
</evidence>
<evidence type="ECO:0000256" key="2">
    <source>
        <dbReference type="ARBA" id="ARBA00009772"/>
    </source>
</evidence>
<evidence type="ECO:0000313" key="9">
    <source>
        <dbReference type="Proteomes" id="UP000502699"/>
    </source>
</evidence>
<dbReference type="GO" id="GO:0005886">
    <property type="term" value="C:plasma membrane"/>
    <property type="evidence" value="ECO:0007669"/>
    <property type="project" value="UniProtKB-SubCell"/>
</dbReference>
<reference evidence="9" key="1">
    <citation type="submission" date="2020-01" db="EMBL/GenBank/DDBJ databases">
        <title>Caldichromatium gen. nov., sp. nov., a thermophilic purple sulfur bacterium member of the family Chromatiaceae isolated from Nakabusa hot spring, Japan.</title>
        <authorList>
            <person name="Saini M.K."/>
            <person name="Hanada S."/>
            <person name="Tank M."/>
        </authorList>
    </citation>
    <scope>NUCLEOTIDE SEQUENCE [LARGE SCALE GENOMIC DNA]</scope>
    <source>
        <strain evidence="9">No.7</strain>
    </source>
</reference>
<keyword evidence="4 7" id="KW-0812">Transmembrane</keyword>
<feature type="transmembrane region" description="Helical" evidence="7">
    <location>
        <begin position="6"/>
        <end position="25"/>
    </location>
</feature>
<name>A0A6G7VCM5_9GAMM</name>
<proteinExistence type="inferred from homology"/>
<keyword evidence="3" id="KW-1003">Cell membrane</keyword>
<evidence type="ECO:0000256" key="5">
    <source>
        <dbReference type="ARBA" id="ARBA00022989"/>
    </source>
</evidence>